<sequence>MVRRLVAATATAAAFALGLAGCGSDPGTAPGATTTSAPAATTTSGTSANGDAVAWAEKVCSSVAPHVDELDDGPKDIDGTDPNKAKAGMSAYLDKLSGALDSMTASFKEAGDPPVANGDQLSEKAVGSLDEAKKIVDGAKVKLEGVNTADPAAFQSGFLQVGQDLQKLGDLEDPTKGLRGNKELEEAFKAAPTCKKLDDAEPESEAASESPSETASPRPTS</sequence>
<organism evidence="3 4">
    <name type="scientific">Actinokineospora iranica</name>
    <dbReference type="NCBI Taxonomy" id="1271860"/>
    <lineage>
        <taxon>Bacteria</taxon>
        <taxon>Bacillati</taxon>
        <taxon>Actinomycetota</taxon>
        <taxon>Actinomycetes</taxon>
        <taxon>Pseudonocardiales</taxon>
        <taxon>Pseudonocardiaceae</taxon>
        <taxon>Actinokineospora</taxon>
    </lineage>
</organism>
<reference evidence="4" key="1">
    <citation type="submission" date="2016-10" db="EMBL/GenBank/DDBJ databases">
        <authorList>
            <person name="Varghese N."/>
            <person name="Submissions S."/>
        </authorList>
    </citation>
    <scope>NUCLEOTIDE SEQUENCE [LARGE SCALE GENOMIC DNA]</scope>
    <source>
        <strain evidence="4">IBRC-M 10403</strain>
    </source>
</reference>
<dbReference type="RefSeq" id="WP_091456594.1">
    <property type="nucleotide sequence ID" value="NZ_FMZZ01000019.1"/>
</dbReference>
<feature type="compositionally biased region" description="Low complexity" evidence="1">
    <location>
        <begin position="207"/>
        <end position="221"/>
    </location>
</feature>
<dbReference type="EMBL" id="FMZZ01000019">
    <property type="protein sequence ID" value="SDD82231.1"/>
    <property type="molecule type" value="Genomic_DNA"/>
</dbReference>
<evidence type="ECO:0000313" key="4">
    <source>
        <dbReference type="Proteomes" id="UP000199501"/>
    </source>
</evidence>
<feature type="chain" id="PRO_5039648038" description="Small secreted protein" evidence="2">
    <location>
        <begin position="21"/>
        <end position="221"/>
    </location>
</feature>
<dbReference type="PROSITE" id="PS51257">
    <property type="entry name" value="PROKAR_LIPOPROTEIN"/>
    <property type="match status" value="1"/>
</dbReference>
<protein>
    <recommendedName>
        <fullName evidence="5">Small secreted protein</fullName>
    </recommendedName>
</protein>
<dbReference type="OrthoDB" id="4202326at2"/>
<dbReference type="AlphaFoldDB" id="A0A1G6XW72"/>
<name>A0A1G6XW72_9PSEU</name>
<evidence type="ECO:0008006" key="5">
    <source>
        <dbReference type="Google" id="ProtNLM"/>
    </source>
</evidence>
<accession>A0A1G6XW72</accession>
<feature type="region of interest" description="Disordered" evidence="1">
    <location>
        <begin position="187"/>
        <end position="221"/>
    </location>
</feature>
<dbReference type="STRING" id="1271860.SAMN05216174_11924"/>
<keyword evidence="2" id="KW-0732">Signal</keyword>
<evidence type="ECO:0000256" key="1">
    <source>
        <dbReference type="SAM" id="MobiDB-lite"/>
    </source>
</evidence>
<proteinExistence type="predicted"/>
<feature type="region of interest" description="Disordered" evidence="1">
    <location>
        <begin position="27"/>
        <end position="48"/>
    </location>
</feature>
<feature type="signal peptide" evidence="2">
    <location>
        <begin position="1"/>
        <end position="20"/>
    </location>
</feature>
<dbReference type="Proteomes" id="UP000199501">
    <property type="component" value="Unassembled WGS sequence"/>
</dbReference>
<gene>
    <name evidence="3" type="ORF">SAMN05216174_11924</name>
</gene>
<evidence type="ECO:0000256" key="2">
    <source>
        <dbReference type="SAM" id="SignalP"/>
    </source>
</evidence>
<evidence type="ECO:0000313" key="3">
    <source>
        <dbReference type="EMBL" id="SDD82231.1"/>
    </source>
</evidence>
<keyword evidence="4" id="KW-1185">Reference proteome</keyword>